<dbReference type="InterPro" id="IPR032720">
    <property type="entry name" value="Cys_rich_CWC"/>
</dbReference>
<organism evidence="1 3">
    <name type="scientific">Photobacterium damsela subsp. piscicida</name>
    <name type="common">Pasteurella piscicida</name>
    <dbReference type="NCBI Taxonomy" id="38294"/>
    <lineage>
        <taxon>Bacteria</taxon>
        <taxon>Pseudomonadati</taxon>
        <taxon>Pseudomonadota</taxon>
        <taxon>Gammaproteobacteria</taxon>
        <taxon>Vibrionales</taxon>
        <taxon>Vibrionaceae</taxon>
        <taxon>Photobacterium</taxon>
    </lineage>
</organism>
<name>A0A1V1VFI6_PHODP</name>
<sequence>MKTPCIGVCKLKNGICIGCGRTKAEIQQWPDLTEEQQAMKILQIRRARYTRTCPQCQQPTYCGCKAEDKTCWCFDLDVKKIEACKQTSHNQCLCRQCLAKRPSL</sequence>
<evidence type="ECO:0000313" key="2">
    <source>
        <dbReference type="EMBL" id="QOD58605.1"/>
    </source>
</evidence>
<dbReference type="RefSeq" id="WP_086959061.1">
    <property type="nucleotide sequence ID" value="NZ_AP018046.1"/>
</dbReference>
<dbReference type="Proteomes" id="UP000218676">
    <property type="component" value="Chromosome 2"/>
</dbReference>
<proteinExistence type="predicted"/>
<dbReference type="Proteomes" id="UP000516656">
    <property type="component" value="Chromosome 2"/>
</dbReference>
<dbReference type="Pfam" id="PF14375">
    <property type="entry name" value="Cys_rich_CWC"/>
    <property type="match status" value="1"/>
</dbReference>
<dbReference type="EMBL" id="CP061855">
    <property type="protein sequence ID" value="QOD58605.1"/>
    <property type="molecule type" value="Genomic_DNA"/>
</dbReference>
<dbReference type="InterPro" id="IPR010710">
    <property type="entry name" value="DUF1289"/>
</dbReference>
<dbReference type="Pfam" id="PF06945">
    <property type="entry name" value="DUF1289"/>
    <property type="match status" value="1"/>
</dbReference>
<dbReference type="AlphaFoldDB" id="A0A1V1VFI6"/>
<reference evidence="3" key="2">
    <citation type="submission" date="2017-05" db="EMBL/GenBank/DDBJ databases">
        <title>Whole genome sequence of fish pathogenic bacteria, Photobacterium damselae subsp. piscicida, strain 91-197, isolated from hybrid striped bass (Morone sp.) in USA.</title>
        <authorList>
            <person name="Teru Y."/>
            <person name="Hikima J."/>
            <person name="Kono T."/>
            <person name="Sakai M."/>
            <person name="Takano T."/>
            <person name="Hawke J.P."/>
            <person name="Takeyama H."/>
            <person name="Aoki T."/>
        </authorList>
    </citation>
    <scope>NUCLEOTIDE SEQUENCE [LARGE SCALE GENOMIC DNA]</scope>
    <source>
        <strain evidence="3">91-197</strain>
    </source>
</reference>
<gene>
    <name evidence="2" type="ORF">IC627_17395</name>
    <name evidence="1" type="ORF">PDPUS_2_00298</name>
</gene>
<reference evidence="2 4" key="3">
    <citation type="submission" date="2020-09" db="EMBL/GenBank/DDBJ databases">
        <title>Complete, closed and curated genome sequences of Photobacterium damselae subsp. piscicida isolates from Australia indicate localised evolution and additional plasmid-borne pathogenicity mechanisms.</title>
        <authorList>
            <person name="Baseggio L."/>
            <person name="Silayeva O."/>
            <person name="Buller N."/>
            <person name="Landos M."/>
            <person name="Engelstaedter J."/>
            <person name="Barnes A.C."/>
        </authorList>
    </citation>
    <scope>NUCLEOTIDE SEQUENCE [LARGE SCALE GENOMIC DNA]</scope>
    <source>
        <strain evidence="2 4">AS-16-0540-1</strain>
    </source>
</reference>
<protein>
    <submittedName>
        <fullName evidence="2">DUF1289 domain-containing protein</fullName>
    </submittedName>
</protein>
<evidence type="ECO:0000313" key="1">
    <source>
        <dbReference type="EMBL" id="BAX54884.1"/>
    </source>
</evidence>
<reference evidence="1" key="1">
    <citation type="journal article" date="2017" name="Genome Announc.">
        <title>Whole-Genome Sequence of Photobacterium damselae subsp. piscicida Strain 91-197, Isolated from Hybrid Striped Bass (Morone sp.) in the United States.</title>
        <authorList>
            <person name="Teru Y."/>
            <person name="Hikima J."/>
            <person name="Kono T."/>
            <person name="Sakai M."/>
            <person name="Takano T."/>
            <person name="Hawke J.P."/>
            <person name="Takeyama H."/>
            <person name="Aoki T."/>
        </authorList>
    </citation>
    <scope>NUCLEOTIDE SEQUENCE</scope>
    <source>
        <strain evidence="1">91-197</strain>
    </source>
</reference>
<accession>A0A1V1VFI6</accession>
<evidence type="ECO:0000313" key="4">
    <source>
        <dbReference type="Proteomes" id="UP000516656"/>
    </source>
</evidence>
<evidence type="ECO:0000313" key="3">
    <source>
        <dbReference type="Proteomes" id="UP000218676"/>
    </source>
</evidence>
<dbReference type="EMBL" id="AP018046">
    <property type="protein sequence ID" value="BAX54884.1"/>
    <property type="molecule type" value="Genomic_DNA"/>
</dbReference>